<feature type="compositionally biased region" description="Basic residues" evidence="1">
    <location>
        <begin position="1"/>
        <end position="10"/>
    </location>
</feature>
<dbReference type="InterPro" id="IPR008767">
    <property type="entry name" value="Phage_SPP1_head-tail_adaptor"/>
</dbReference>
<sequence length="108" mass="11904">MRSGKLKHRITIQTPGQIRDPAGQPSTGWTDFDTVWADIRYLNGRQFLTSNAEANSATASIRVRWRTDLSASMRVLYGAKVFDIVAVLPDEEGQDHVDLACVTGVNNG</sequence>
<feature type="region of interest" description="Disordered" evidence="1">
    <location>
        <begin position="1"/>
        <end position="27"/>
    </location>
</feature>
<dbReference type="NCBIfam" id="TIGR01563">
    <property type="entry name" value="gp16_SPP1"/>
    <property type="match status" value="1"/>
</dbReference>
<reference evidence="2 3" key="1">
    <citation type="submission" date="2020-04" db="EMBL/GenBank/DDBJ databases">
        <authorList>
            <person name="De Canck E."/>
        </authorList>
    </citation>
    <scope>NUCLEOTIDE SEQUENCE [LARGE SCALE GENOMIC DNA]</scope>
    <source>
        <strain evidence="2 3">LMG 24238</strain>
    </source>
</reference>
<evidence type="ECO:0000256" key="1">
    <source>
        <dbReference type="SAM" id="MobiDB-lite"/>
    </source>
</evidence>
<gene>
    <name evidence="2" type="ORF">LMG24238_02988</name>
</gene>
<protein>
    <recommendedName>
        <fullName evidence="4">Head-tail adaptor</fullName>
    </recommendedName>
</protein>
<accession>A0A6J5B2L4</accession>
<dbReference type="Proteomes" id="UP000494255">
    <property type="component" value="Unassembled WGS sequence"/>
</dbReference>
<evidence type="ECO:0000313" key="3">
    <source>
        <dbReference type="Proteomes" id="UP000494255"/>
    </source>
</evidence>
<dbReference type="Pfam" id="PF05521">
    <property type="entry name" value="Phage_HCP"/>
    <property type="match status" value="1"/>
</dbReference>
<organism evidence="2 3">
    <name type="scientific">Paraburkholderia sediminicola</name>
    <dbReference type="NCBI Taxonomy" id="458836"/>
    <lineage>
        <taxon>Bacteria</taxon>
        <taxon>Pseudomonadati</taxon>
        <taxon>Pseudomonadota</taxon>
        <taxon>Betaproteobacteria</taxon>
        <taxon>Burkholderiales</taxon>
        <taxon>Burkholderiaceae</taxon>
        <taxon>Paraburkholderia</taxon>
    </lineage>
</organism>
<proteinExistence type="predicted"/>
<evidence type="ECO:0008006" key="4">
    <source>
        <dbReference type="Google" id="ProtNLM"/>
    </source>
</evidence>
<dbReference type="AlphaFoldDB" id="A0A6J5B2L4"/>
<dbReference type="GeneID" id="97041617"/>
<dbReference type="EMBL" id="CADIKC010000003">
    <property type="protein sequence ID" value="CAB3688485.1"/>
    <property type="molecule type" value="Genomic_DNA"/>
</dbReference>
<evidence type="ECO:0000313" key="2">
    <source>
        <dbReference type="EMBL" id="CAB3688485.1"/>
    </source>
</evidence>
<dbReference type="Gene3D" id="2.40.10.270">
    <property type="entry name" value="Bacteriophage SPP1 head-tail adaptor protein"/>
    <property type="match status" value="1"/>
</dbReference>
<name>A0A6J5B2L4_9BURK</name>
<keyword evidence="3" id="KW-1185">Reference proteome</keyword>
<dbReference type="InterPro" id="IPR038666">
    <property type="entry name" value="SSP1_head-tail_sf"/>
</dbReference>
<dbReference type="RefSeq" id="WP_175051112.1">
    <property type="nucleotide sequence ID" value="NZ_CADIKC010000003.1"/>
</dbReference>